<comment type="caution">
    <text evidence="1">The sequence shown here is derived from an EMBL/GenBank/DDBJ whole genome shotgun (WGS) entry which is preliminary data.</text>
</comment>
<organism evidence="1 2">
    <name type="scientific">Paenibacillus albilobatus</name>
    <dbReference type="NCBI Taxonomy" id="2716884"/>
    <lineage>
        <taxon>Bacteria</taxon>
        <taxon>Bacillati</taxon>
        <taxon>Bacillota</taxon>
        <taxon>Bacilli</taxon>
        <taxon>Bacillales</taxon>
        <taxon>Paenibacillaceae</taxon>
        <taxon>Paenibacillus</taxon>
    </lineage>
</organism>
<keyword evidence="2" id="KW-1185">Reference proteome</keyword>
<dbReference type="AlphaFoldDB" id="A0A919XK48"/>
<proteinExistence type="predicted"/>
<accession>A0A919XK48</accession>
<gene>
    <name evidence="1" type="ORF">J2TS6_28690</name>
</gene>
<protein>
    <submittedName>
        <fullName evidence="1">ATP synthase F1 subunit delta</fullName>
    </submittedName>
</protein>
<evidence type="ECO:0000313" key="1">
    <source>
        <dbReference type="EMBL" id="GIO31728.1"/>
    </source>
</evidence>
<sequence length="167" mass="19919">MIRNQMNEILDALPESELEKLYWPLVSIHKNYLFRKNVTDKGVLISEVLEDSQKIIDSWDRAFAQNISLDVKESIYYNQFKWHIFSYKKQECLIDYLAREAFDAASKDELYVMYQNSPDVWLYSHANQVVSADFDSEQDIYVFDKNFSWTYVHTHESMCGPYFYSKS</sequence>
<dbReference type="Proteomes" id="UP000679779">
    <property type="component" value="Unassembled WGS sequence"/>
</dbReference>
<reference evidence="1" key="1">
    <citation type="submission" date="2021-03" db="EMBL/GenBank/DDBJ databases">
        <title>Antimicrobial resistance genes in bacteria isolated from Japanese honey, and their potential for conferring macrolide and lincosamide resistance in the American foulbrood pathogen Paenibacillus larvae.</title>
        <authorList>
            <person name="Okamoto M."/>
            <person name="Kumagai M."/>
            <person name="Kanamori H."/>
            <person name="Takamatsu D."/>
        </authorList>
    </citation>
    <scope>NUCLEOTIDE SEQUENCE</scope>
    <source>
        <strain evidence="1">J2TS6</strain>
    </source>
</reference>
<name>A0A919XK48_9BACL</name>
<dbReference type="Pfam" id="PF14101">
    <property type="entry name" value="DUF4275"/>
    <property type="match status" value="1"/>
</dbReference>
<dbReference type="InterPro" id="IPR025454">
    <property type="entry name" value="DUF4275"/>
</dbReference>
<dbReference type="RefSeq" id="WP_160042630.1">
    <property type="nucleotide sequence ID" value="NZ_BORQ01000003.1"/>
</dbReference>
<evidence type="ECO:0000313" key="2">
    <source>
        <dbReference type="Proteomes" id="UP000679779"/>
    </source>
</evidence>
<dbReference type="EMBL" id="BORQ01000003">
    <property type="protein sequence ID" value="GIO31728.1"/>
    <property type="molecule type" value="Genomic_DNA"/>
</dbReference>